<keyword evidence="5 6" id="KW-0804">Transcription</keyword>
<dbReference type="PANTHER" id="PTHR30603">
    <property type="entry name" value="RNA POLYMERASE SIGMA FACTOR RPO"/>
    <property type="match status" value="1"/>
</dbReference>
<sequence length="378" mass="42551">MMGQKASNTSSYINSKAQAVHLGEETLLNGNSSEETEETDELEGSLDEPTGAMLAEVEELEKDALGESLTPVDNVATPVVRHSVAYDHDHDYYSDDSVASYLREIGRVALLTYEQEIELAKRLAEGDERTREEARNHLMEANLRLVVSIARKYSNRAGGLTLLDLIQEGNIGLMRAIDKYDYKLGYKFSTYATWWIRQSVTRAIADQGRLIRLPAHLNEQLARVQRVRRDLVSRLNREPSLEELAKDLEMPLVRLERLLAASQEAVSLETPVGDEGEGTSLGDFIEDPNSMDPVAQAGVEAMKAAVQEALEKLTPREQQIIKLRYGLDEGGRPRTLEEVAREFGITRERIRQIEAKVLRKLRHPRIGKVLRAFLDDQS</sequence>
<dbReference type="PANTHER" id="PTHR30603:SF60">
    <property type="entry name" value="RNA POLYMERASE SIGMA FACTOR RPOD"/>
    <property type="match status" value="1"/>
</dbReference>
<evidence type="ECO:0000313" key="11">
    <source>
        <dbReference type="EMBL" id="WJW68340.1"/>
    </source>
</evidence>
<dbReference type="RefSeq" id="WP_341470245.1">
    <property type="nucleotide sequence ID" value="NZ_CP128400.1"/>
</dbReference>
<keyword evidence="2 6" id="KW-0805">Transcription regulation</keyword>
<dbReference type="SUPFAM" id="SSF88659">
    <property type="entry name" value="Sigma3 and sigma4 domains of RNA polymerase sigma factors"/>
    <property type="match status" value="2"/>
</dbReference>
<dbReference type="Proteomes" id="UP001431572">
    <property type="component" value="Chromosome 2"/>
</dbReference>
<dbReference type="Pfam" id="PF04539">
    <property type="entry name" value="Sigma70_r3"/>
    <property type="match status" value="1"/>
</dbReference>
<dbReference type="InterPro" id="IPR007624">
    <property type="entry name" value="RNA_pol_sigma70_r3"/>
</dbReference>
<evidence type="ECO:0000256" key="7">
    <source>
        <dbReference type="SAM" id="MobiDB-lite"/>
    </source>
</evidence>
<evidence type="ECO:0000313" key="10">
    <source>
        <dbReference type="EMBL" id="NWJ48406.1"/>
    </source>
</evidence>
<dbReference type="PROSITE" id="PS00715">
    <property type="entry name" value="SIGMA70_1"/>
    <property type="match status" value="1"/>
</dbReference>
<feature type="region of interest" description="Disordered" evidence="7">
    <location>
        <begin position="26"/>
        <end position="49"/>
    </location>
</feature>
<evidence type="ECO:0000256" key="4">
    <source>
        <dbReference type="ARBA" id="ARBA00023125"/>
    </source>
</evidence>
<protein>
    <recommendedName>
        <fullName evidence="6">RNA polymerase sigma factor</fullName>
    </recommendedName>
</protein>
<evidence type="ECO:0000256" key="3">
    <source>
        <dbReference type="ARBA" id="ARBA00023082"/>
    </source>
</evidence>
<feature type="compositionally biased region" description="Acidic residues" evidence="7">
    <location>
        <begin position="34"/>
        <end position="46"/>
    </location>
</feature>
<dbReference type="Gene3D" id="1.10.10.10">
    <property type="entry name" value="Winged helix-like DNA-binding domain superfamily/Winged helix DNA-binding domain"/>
    <property type="match status" value="2"/>
</dbReference>
<keyword evidence="3 6" id="KW-0731">Sigma factor</keyword>
<dbReference type="InterPro" id="IPR009042">
    <property type="entry name" value="RNA_pol_sigma70_r1_2"/>
</dbReference>
<evidence type="ECO:0000256" key="6">
    <source>
        <dbReference type="RuleBase" id="RU362124"/>
    </source>
</evidence>
<dbReference type="SUPFAM" id="SSF88946">
    <property type="entry name" value="Sigma2 domain of RNA polymerase sigma factors"/>
    <property type="match status" value="1"/>
</dbReference>
<keyword evidence="13" id="KW-1185">Reference proteome</keyword>
<comment type="similarity">
    <text evidence="1 6">Belongs to the sigma-70 factor family.</text>
</comment>
<evidence type="ECO:0000313" key="13">
    <source>
        <dbReference type="Proteomes" id="UP001431572"/>
    </source>
</evidence>
<evidence type="ECO:0000259" key="8">
    <source>
        <dbReference type="PROSITE" id="PS00715"/>
    </source>
</evidence>
<evidence type="ECO:0000256" key="2">
    <source>
        <dbReference type="ARBA" id="ARBA00023015"/>
    </source>
</evidence>
<reference evidence="11" key="2">
    <citation type="journal article" date="2024" name="Nature">
        <title>Anoxygenic phototroph of the Chloroflexota uses a type I reaction centre.</title>
        <authorList>
            <person name="Tsuji J.M."/>
            <person name="Shaw N.A."/>
            <person name="Nagashima S."/>
            <person name="Venkiteswaran J.J."/>
            <person name="Schiff S.L."/>
            <person name="Watanabe T."/>
            <person name="Fukui M."/>
            <person name="Hanada S."/>
            <person name="Tank M."/>
            <person name="Neufeld J.D."/>
        </authorList>
    </citation>
    <scope>NUCLEOTIDE SEQUENCE</scope>
    <source>
        <strain evidence="11">L227-S17</strain>
    </source>
</reference>
<dbReference type="CDD" id="cd06171">
    <property type="entry name" value="Sigma70_r4"/>
    <property type="match status" value="1"/>
</dbReference>
<dbReference type="NCBIfam" id="TIGR02937">
    <property type="entry name" value="sigma70-ECF"/>
    <property type="match status" value="1"/>
</dbReference>
<dbReference type="GO" id="GO:0006352">
    <property type="term" value="P:DNA-templated transcription initiation"/>
    <property type="evidence" value="ECO:0007669"/>
    <property type="project" value="InterPro"/>
</dbReference>
<organism evidence="10 12">
    <name type="scientific">Candidatus Chlorohelix allophototropha</name>
    <dbReference type="NCBI Taxonomy" id="3003348"/>
    <lineage>
        <taxon>Bacteria</taxon>
        <taxon>Bacillati</taxon>
        <taxon>Chloroflexota</taxon>
        <taxon>Chloroflexia</taxon>
        <taxon>Candidatus Chloroheliales</taxon>
        <taxon>Candidatus Chloroheliaceae</taxon>
        <taxon>Candidatus Chlorohelix</taxon>
    </lineage>
</organism>
<dbReference type="Pfam" id="PF04545">
    <property type="entry name" value="Sigma70_r4"/>
    <property type="match status" value="1"/>
</dbReference>
<dbReference type="Pfam" id="PF04542">
    <property type="entry name" value="Sigma70_r2"/>
    <property type="match status" value="1"/>
</dbReference>
<dbReference type="InterPro" id="IPR013324">
    <property type="entry name" value="RNA_pol_sigma_r3/r4-like"/>
</dbReference>
<feature type="domain" description="RNA polymerase sigma-70" evidence="8">
    <location>
        <begin position="164"/>
        <end position="177"/>
    </location>
</feature>
<dbReference type="InterPro" id="IPR036388">
    <property type="entry name" value="WH-like_DNA-bd_sf"/>
</dbReference>
<comment type="function">
    <text evidence="6">Sigma factors are initiation factors that promote the attachment of RNA polymerase to specific initiation sites and are then released.</text>
</comment>
<dbReference type="InterPro" id="IPR000943">
    <property type="entry name" value="RNA_pol_sigma70"/>
</dbReference>
<dbReference type="InterPro" id="IPR014284">
    <property type="entry name" value="RNA_pol_sigma-70_dom"/>
</dbReference>
<evidence type="ECO:0000313" key="12">
    <source>
        <dbReference type="Proteomes" id="UP000521676"/>
    </source>
</evidence>
<keyword evidence="4 6" id="KW-0238">DNA-binding</keyword>
<evidence type="ECO:0000256" key="1">
    <source>
        <dbReference type="ARBA" id="ARBA00007788"/>
    </source>
</evidence>
<dbReference type="GO" id="GO:0003677">
    <property type="term" value="F:DNA binding"/>
    <property type="evidence" value="ECO:0007669"/>
    <property type="project" value="UniProtKB-KW"/>
</dbReference>
<dbReference type="InterPro" id="IPR007627">
    <property type="entry name" value="RNA_pol_sigma70_r2"/>
</dbReference>
<dbReference type="FunFam" id="1.10.601.10:FF:000001">
    <property type="entry name" value="RNA polymerase sigma factor SigA"/>
    <property type="match status" value="1"/>
</dbReference>
<dbReference type="InterPro" id="IPR007630">
    <property type="entry name" value="RNA_pol_sigma70_r4"/>
</dbReference>
<feature type="domain" description="RNA polymerase sigma-70" evidence="9">
    <location>
        <begin position="335"/>
        <end position="361"/>
    </location>
</feature>
<accession>A0A8T7M8Q8</accession>
<dbReference type="PRINTS" id="PR00046">
    <property type="entry name" value="SIGMA70FCT"/>
</dbReference>
<evidence type="ECO:0000259" key="9">
    <source>
        <dbReference type="PROSITE" id="PS00716"/>
    </source>
</evidence>
<dbReference type="GO" id="GO:0016987">
    <property type="term" value="F:sigma factor activity"/>
    <property type="evidence" value="ECO:0007669"/>
    <property type="project" value="UniProtKB-KW"/>
</dbReference>
<dbReference type="Pfam" id="PF00140">
    <property type="entry name" value="Sigma70_r1_2"/>
    <property type="match status" value="1"/>
</dbReference>
<dbReference type="EMBL" id="JACATZ010000003">
    <property type="protein sequence ID" value="NWJ48406.1"/>
    <property type="molecule type" value="Genomic_DNA"/>
</dbReference>
<dbReference type="Proteomes" id="UP000521676">
    <property type="component" value="Unassembled WGS sequence"/>
</dbReference>
<dbReference type="InterPro" id="IPR013325">
    <property type="entry name" value="RNA_pol_sigma_r2"/>
</dbReference>
<proteinExistence type="inferred from homology"/>
<dbReference type="PROSITE" id="PS00716">
    <property type="entry name" value="SIGMA70_2"/>
    <property type="match status" value="1"/>
</dbReference>
<gene>
    <name evidence="10" type="ORF">HXX08_21325</name>
    <name evidence="11" type="ORF">OZ401_003949</name>
</gene>
<name>A0A8T7M8Q8_9CHLR</name>
<dbReference type="Gene3D" id="1.10.601.10">
    <property type="entry name" value="RNA Polymerase Primary Sigma Factor"/>
    <property type="match status" value="2"/>
</dbReference>
<reference evidence="10 12" key="1">
    <citation type="submission" date="2020-06" db="EMBL/GenBank/DDBJ databases">
        <title>Anoxygenic phototrophic Chloroflexota member uses a Type I reaction center.</title>
        <authorList>
            <person name="Tsuji J.M."/>
            <person name="Shaw N.A."/>
            <person name="Nagashima S."/>
            <person name="Venkiteswaran J."/>
            <person name="Schiff S.L."/>
            <person name="Hanada S."/>
            <person name="Tank M."/>
            <person name="Neufeld J.D."/>
        </authorList>
    </citation>
    <scope>NUCLEOTIDE SEQUENCE [LARGE SCALE GENOMIC DNA]</scope>
    <source>
        <strain evidence="10">L227-S17</strain>
    </source>
</reference>
<dbReference type="AlphaFoldDB" id="A0A8T7M8Q8"/>
<evidence type="ECO:0000256" key="5">
    <source>
        <dbReference type="ARBA" id="ARBA00023163"/>
    </source>
</evidence>
<dbReference type="EMBL" id="CP128400">
    <property type="protein sequence ID" value="WJW68340.1"/>
    <property type="molecule type" value="Genomic_DNA"/>
</dbReference>
<dbReference type="InterPro" id="IPR050239">
    <property type="entry name" value="Sigma-70_RNA_pol_init_factors"/>
</dbReference>